<keyword evidence="5" id="KW-1185">Reference proteome</keyword>
<dbReference type="NCBIfam" id="TIGR00254">
    <property type="entry name" value="GGDEF"/>
    <property type="match status" value="1"/>
</dbReference>
<dbReference type="CDD" id="cd01949">
    <property type="entry name" value="GGDEF"/>
    <property type="match status" value="1"/>
</dbReference>
<dbReference type="SUPFAM" id="SSF141868">
    <property type="entry name" value="EAL domain-like"/>
    <property type="match status" value="1"/>
</dbReference>
<organism evidence="4 5">
    <name type="scientific">Deinococcus antarcticus</name>
    <dbReference type="NCBI Taxonomy" id="1298767"/>
    <lineage>
        <taxon>Bacteria</taxon>
        <taxon>Thermotogati</taxon>
        <taxon>Deinococcota</taxon>
        <taxon>Deinococci</taxon>
        <taxon>Deinococcales</taxon>
        <taxon>Deinococcaceae</taxon>
        <taxon>Deinococcus</taxon>
    </lineage>
</organism>
<evidence type="ECO:0000256" key="1">
    <source>
        <dbReference type="SAM" id="Coils"/>
    </source>
</evidence>
<feature type="domain" description="GGDEF" evidence="3">
    <location>
        <begin position="235"/>
        <end position="368"/>
    </location>
</feature>
<dbReference type="RefSeq" id="WP_380076492.1">
    <property type="nucleotide sequence ID" value="NZ_JBHRZF010000064.1"/>
</dbReference>
<dbReference type="PANTHER" id="PTHR44757">
    <property type="entry name" value="DIGUANYLATE CYCLASE DGCP"/>
    <property type="match status" value="1"/>
</dbReference>
<comment type="caution">
    <text evidence="4">The sequence shown here is derived from an EMBL/GenBank/DDBJ whole genome shotgun (WGS) entry which is preliminary data.</text>
</comment>
<dbReference type="Proteomes" id="UP001595748">
    <property type="component" value="Unassembled WGS sequence"/>
</dbReference>
<keyword evidence="1" id="KW-0175">Coiled coil</keyword>
<dbReference type="CDD" id="cd01948">
    <property type="entry name" value="EAL"/>
    <property type="match status" value="1"/>
</dbReference>
<dbReference type="Gene3D" id="1.25.40.10">
    <property type="entry name" value="Tetratricopeptide repeat domain"/>
    <property type="match status" value="1"/>
</dbReference>
<name>A0ABV8A870_9DEIO</name>
<dbReference type="Pfam" id="PF00563">
    <property type="entry name" value="EAL"/>
    <property type="match status" value="1"/>
</dbReference>
<dbReference type="InterPro" id="IPR035919">
    <property type="entry name" value="EAL_sf"/>
</dbReference>
<dbReference type="InterPro" id="IPR029787">
    <property type="entry name" value="Nucleotide_cyclase"/>
</dbReference>
<evidence type="ECO:0000259" key="3">
    <source>
        <dbReference type="PROSITE" id="PS50887"/>
    </source>
</evidence>
<dbReference type="SMART" id="SM00052">
    <property type="entry name" value="EAL"/>
    <property type="match status" value="1"/>
</dbReference>
<evidence type="ECO:0000259" key="2">
    <source>
        <dbReference type="PROSITE" id="PS50883"/>
    </source>
</evidence>
<dbReference type="InterPro" id="IPR052155">
    <property type="entry name" value="Biofilm_reg_signaling"/>
</dbReference>
<dbReference type="InterPro" id="IPR001633">
    <property type="entry name" value="EAL_dom"/>
</dbReference>
<dbReference type="Gene3D" id="3.30.70.270">
    <property type="match status" value="1"/>
</dbReference>
<evidence type="ECO:0000313" key="5">
    <source>
        <dbReference type="Proteomes" id="UP001595748"/>
    </source>
</evidence>
<dbReference type="PROSITE" id="PS50887">
    <property type="entry name" value="GGDEF"/>
    <property type="match status" value="1"/>
</dbReference>
<accession>A0ABV8A870</accession>
<proteinExistence type="predicted"/>
<sequence length="644" mass="71010">MNPPLRHLDRAREALALMPQATELADLVAFRSIQWKLRRCEALIALEDCRLKDALDSARLGMRVAKVTNDYEGLAVMRTMLGECLLNLAEYDQALTELRKGERLAQAIGLTRVYSRATRLLAKLYEIQGDAHQALHHLKIHAELEAERHRASSQMCSRAVQDELLGEVQRHARQLHREQREQREELSSAQQQLDQARDELLHLAAHDPLTGLHNRSSFWWLAQHHLTANLAGDAPLTGLILADVNELRALNDLYGHAAGDAALQEIARRLLEAAAPQDIVGRLNGDEFVLLVTRPGDEETLRAITQELSVRLASPVKCGDVWVEAGVSIGYAAGPQDGHDIATLHRNAELALAAAKQTPHRPLARFDQELVAEEQARRQLRAELPQALRQGQFTLHYQAQYRLADQQLTGFESLIRWEHPLLGRVSPVQFIALAEQSGLILDLGTWILREACRQASEWSFPALNLSMAVNISPVQFSQPDFAELVQRVLEECGLPGSCLTLEVTEGLVQRNLEASAATSRRLRALGVRVALDDFGSGHSSLNVLNLFPLDILKIDRVFMADLLPGHPDFARARQLMSAMVTLAHTLGLQVVAEGVESLSQLGVLEELGCNGAQGYALAQPSAAPDVAFRLPALASAPSSETALP</sequence>
<dbReference type="Pfam" id="PF00990">
    <property type="entry name" value="GGDEF"/>
    <property type="match status" value="1"/>
</dbReference>
<feature type="coiled-coil region" evidence="1">
    <location>
        <begin position="363"/>
        <end position="390"/>
    </location>
</feature>
<dbReference type="SUPFAM" id="SSF48452">
    <property type="entry name" value="TPR-like"/>
    <property type="match status" value="1"/>
</dbReference>
<dbReference type="InterPro" id="IPR000160">
    <property type="entry name" value="GGDEF_dom"/>
</dbReference>
<dbReference type="Gene3D" id="3.20.20.450">
    <property type="entry name" value="EAL domain"/>
    <property type="match status" value="1"/>
</dbReference>
<evidence type="ECO:0000313" key="4">
    <source>
        <dbReference type="EMBL" id="MFC3860342.1"/>
    </source>
</evidence>
<dbReference type="PANTHER" id="PTHR44757:SF2">
    <property type="entry name" value="BIOFILM ARCHITECTURE MAINTENANCE PROTEIN MBAA"/>
    <property type="match status" value="1"/>
</dbReference>
<dbReference type="PROSITE" id="PS50883">
    <property type="entry name" value="EAL"/>
    <property type="match status" value="1"/>
</dbReference>
<dbReference type="InterPro" id="IPR043128">
    <property type="entry name" value="Rev_trsase/Diguanyl_cyclase"/>
</dbReference>
<dbReference type="EMBL" id="JBHRZF010000064">
    <property type="protein sequence ID" value="MFC3860342.1"/>
    <property type="molecule type" value="Genomic_DNA"/>
</dbReference>
<feature type="coiled-coil region" evidence="1">
    <location>
        <begin position="161"/>
        <end position="206"/>
    </location>
</feature>
<dbReference type="InterPro" id="IPR011990">
    <property type="entry name" value="TPR-like_helical_dom_sf"/>
</dbReference>
<gene>
    <name evidence="4" type="ORF">ACFOPQ_06135</name>
</gene>
<feature type="domain" description="EAL" evidence="2">
    <location>
        <begin position="377"/>
        <end position="634"/>
    </location>
</feature>
<dbReference type="SMART" id="SM00267">
    <property type="entry name" value="GGDEF"/>
    <property type="match status" value="1"/>
</dbReference>
<dbReference type="SUPFAM" id="SSF55073">
    <property type="entry name" value="Nucleotide cyclase"/>
    <property type="match status" value="1"/>
</dbReference>
<protein>
    <submittedName>
        <fullName evidence="4">Bifunctional diguanylate cyclase/phosphodiesterase</fullName>
    </submittedName>
</protein>
<reference evidence="5" key="1">
    <citation type="journal article" date="2019" name="Int. J. Syst. Evol. Microbiol.">
        <title>The Global Catalogue of Microorganisms (GCM) 10K type strain sequencing project: providing services to taxonomists for standard genome sequencing and annotation.</title>
        <authorList>
            <consortium name="The Broad Institute Genomics Platform"/>
            <consortium name="The Broad Institute Genome Sequencing Center for Infectious Disease"/>
            <person name="Wu L."/>
            <person name="Ma J."/>
        </authorList>
    </citation>
    <scope>NUCLEOTIDE SEQUENCE [LARGE SCALE GENOMIC DNA]</scope>
    <source>
        <strain evidence="5">CCTCC AB 2013263</strain>
    </source>
</reference>